<name>A0A1L6R8Z5_9LACO</name>
<dbReference type="Proteomes" id="UP000185473">
    <property type="component" value="Chromosome"/>
</dbReference>
<sequence>MVDAQNVIKRIKRNTKLDDEELLAEIAQDAIDNATADGFTGPKLEIAAGWLGSHFASLISGANSNIKKQTLAVMSIEYQSSDGSSTYLVEYERMRDLLNGGSNQVEFI</sequence>
<protein>
    <recommendedName>
        <fullName evidence="3">Phage protein</fullName>
    </recommendedName>
</protein>
<accession>A0A1L6R8Z5</accession>
<organism evidence="1 2">
    <name type="scientific">Weissella jogaejeotgali</name>
    <dbReference type="NCBI Taxonomy" id="1631871"/>
    <lineage>
        <taxon>Bacteria</taxon>
        <taxon>Bacillati</taxon>
        <taxon>Bacillota</taxon>
        <taxon>Bacilli</taxon>
        <taxon>Lactobacillales</taxon>
        <taxon>Lactobacillaceae</taxon>
        <taxon>Weissella</taxon>
    </lineage>
</organism>
<gene>
    <name evidence="1" type="ORF">FOL01_0152</name>
</gene>
<proteinExistence type="predicted"/>
<dbReference type="STRING" id="1631871.FOL01_0152"/>
<dbReference type="KEGG" id="wjo:FOL01_0152"/>
<reference evidence="1 2" key="1">
    <citation type="submission" date="2016-02" db="EMBL/GenBank/DDBJ databases">
        <title>Complete Genome Sequence of Weissella jogaejeotgali FOL01.</title>
        <authorList>
            <person name="Lee J.-H."/>
            <person name="Ku H.-J."/>
        </authorList>
    </citation>
    <scope>NUCLEOTIDE SEQUENCE [LARGE SCALE GENOMIC DNA]</scope>
    <source>
        <strain evidence="1 2">FOL01</strain>
    </source>
</reference>
<evidence type="ECO:0000313" key="2">
    <source>
        <dbReference type="Proteomes" id="UP000185473"/>
    </source>
</evidence>
<evidence type="ECO:0000313" key="1">
    <source>
        <dbReference type="EMBL" id="APS41011.1"/>
    </source>
</evidence>
<keyword evidence="2" id="KW-1185">Reference proteome</keyword>
<dbReference type="AlphaFoldDB" id="A0A1L6R8Z5"/>
<evidence type="ECO:0008006" key="3">
    <source>
        <dbReference type="Google" id="ProtNLM"/>
    </source>
</evidence>
<dbReference type="RefSeq" id="WP_075268864.1">
    <property type="nucleotide sequence ID" value="NZ_CP014332.1"/>
</dbReference>
<dbReference type="EMBL" id="CP014332">
    <property type="protein sequence ID" value="APS41011.1"/>
    <property type="molecule type" value="Genomic_DNA"/>
</dbReference>
<dbReference type="OrthoDB" id="2148478at2"/>